<dbReference type="EC" id="1.3.1.72" evidence="2"/>
<keyword evidence="6" id="KW-1133">Transmembrane helix</keyword>
<dbReference type="PROSITE" id="PS51387">
    <property type="entry name" value="FAD_PCMH"/>
    <property type="match status" value="1"/>
</dbReference>
<dbReference type="GO" id="GO:0050614">
    <property type="term" value="F:Delta24-sterol reductase activity"/>
    <property type="evidence" value="ECO:0007669"/>
    <property type="project" value="UniProtKB-EC"/>
</dbReference>
<dbReference type="Proteomes" id="UP000799770">
    <property type="component" value="Unassembled WGS sequence"/>
</dbReference>
<dbReference type="GO" id="GO:0071949">
    <property type="term" value="F:FAD binding"/>
    <property type="evidence" value="ECO:0007669"/>
    <property type="project" value="InterPro"/>
</dbReference>
<gene>
    <name evidence="9" type="ORF">BDV96DRAFT_620203</name>
</gene>
<comment type="subcellular location">
    <subcellularLocation>
        <location evidence="1">Membrane</location>
        <topology evidence="1">Single-pass membrane protein</topology>
    </subcellularLocation>
</comment>
<dbReference type="EMBL" id="ML977317">
    <property type="protein sequence ID" value="KAF2118236.1"/>
    <property type="molecule type" value="Genomic_DNA"/>
</dbReference>
<keyword evidence="5" id="KW-0274">FAD</keyword>
<accession>A0A6A5ZG79</accession>
<evidence type="ECO:0000313" key="9">
    <source>
        <dbReference type="EMBL" id="KAF2118236.1"/>
    </source>
</evidence>
<evidence type="ECO:0000256" key="3">
    <source>
        <dbReference type="ARBA" id="ARBA00022630"/>
    </source>
</evidence>
<evidence type="ECO:0000256" key="1">
    <source>
        <dbReference type="ARBA" id="ARBA00004167"/>
    </source>
</evidence>
<keyword evidence="3" id="KW-0285">Flavoprotein</keyword>
<dbReference type="GO" id="GO:0005737">
    <property type="term" value="C:cytoplasm"/>
    <property type="evidence" value="ECO:0007669"/>
    <property type="project" value="TreeGrafter"/>
</dbReference>
<dbReference type="InterPro" id="IPR016169">
    <property type="entry name" value="FAD-bd_PCMH_sub2"/>
</dbReference>
<dbReference type="InterPro" id="IPR036318">
    <property type="entry name" value="FAD-bd_PCMH-like_sf"/>
</dbReference>
<dbReference type="InterPro" id="IPR006094">
    <property type="entry name" value="Oxid_FAD_bind_N"/>
</dbReference>
<evidence type="ECO:0000256" key="7">
    <source>
        <dbReference type="ARBA" id="ARBA00023136"/>
    </source>
</evidence>
<evidence type="ECO:0000259" key="8">
    <source>
        <dbReference type="PROSITE" id="PS51387"/>
    </source>
</evidence>
<reference evidence="9" key="1">
    <citation type="journal article" date="2020" name="Stud. Mycol.">
        <title>101 Dothideomycetes genomes: a test case for predicting lifestyles and emergence of pathogens.</title>
        <authorList>
            <person name="Haridas S."/>
            <person name="Albert R."/>
            <person name="Binder M."/>
            <person name="Bloem J."/>
            <person name="Labutti K."/>
            <person name="Salamov A."/>
            <person name="Andreopoulos B."/>
            <person name="Baker S."/>
            <person name="Barry K."/>
            <person name="Bills G."/>
            <person name="Bluhm B."/>
            <person name="Cannon C."/>
            <person name="Castanera R."/>
            <person name="Culley D."/>
            <person name="Daum C."/>
            <person name="Ezra D."/>
            <person name="Gonzalez J."/>
            <person name="Henrissat B."/>
            <person name="Kuo A."/>
            <person name="Liang C."/>
            <person name="Lipzen A."/>
            <person name="Lutzoni F."/>
            <person name="Magnuson J."/>
            <person name="Mondo S."/>
            <person name="Nolan M."/>
            <person name="Ohm R."/>
            <person name="Pangilinan J."/>
            <person name="Park H.-J."/>
            <person name="Ramirez L."/>
            <person name="Alfaro M."/>
            <person name="Sun H."/>
            <person name="Tritt A."/>
            <person name="Yoshinaga Y."/>
            <person name="Zwiers L.-H."/>
            <person name="Turgeon B."/>
            <person name="Goodwin S."/>
            <person name="Spatafora J."/>
            <person name="Crous P."/>
            <person name="Grigoriev I."/>
        </authorList>
    </citation>
    <scope>NUCLEOTIDE SEQUENCE</scope>
    <source>
        <strain evidence="9">CBS 627.86</strain>
    </source>
</reference>
<feature type="domain" description="FAD-binding PCMH-type" evidence="8">
    <location>
        <begin position="1"/>
        <end position="165"/>
    </location>
</feature>
<dbReference type="GO" id="GO:0008202">
    <property type="term" value="P:steroid metabolic process"/>
    <property type="evidence" value="ECO:0007669"/>
    <property type="project" value="TreeGrafter"/>
</dbReference>
<evidence type="ECO:0000256" key="6">
    <source>
        <dbReference type="ARBA" id="ARBA00022989"/>
    </source>
</evidence>
<keyword evidence="4" id="KW-0812">Transmembrane</keyword>
<dbReference type="AlphaFoldDB" id="A0A6A5ZG79"/>
<dbReference type="Gene3D" id="3.30.465.10">
    <property type="match status" value="1"/>
</dbReference>
<proteinExistence type="predicted"/>
<dbReference type="OrthoDB" id="415825at2759"/>
<evidence type="ECO:0000256" key="2">
    <source>
        <dbReference type="ARBA" id="ARBA00012405"/>
    </source>
</evidence>
<dbReference type="SUPFAM" id="SSF55103">
    <property type="entry name" value="FAD-linked oxidases, C-terminal domain"/>
    <property type="match status" value="1"/>
</dbReference>
<sequence length="483" mass="55163">MSPHEEVVSKISTRVAALFRRKQAFRIFHGSTNSTRPVHQEPVVDISAFSNILEIDKESRVAIVEPNVPMDQLVRATLGHGLIPPVVMEFPGITVGGGFAGSAGESSSFKHGYFDETITEIEMVLASGEVVTASEAENADLFKGAAGSIGTLGIVTKLRLKLMPAKRFVKLAYHPFGSLHETIGILRKATEDFTNDYVDGILFSKTHGVLMTGQLTDELPPGKVPQSFSAAKDPWFYLHVKKMPIDRVSVDYIPVAEYFGFLPFNRVTRWLLDDFLHTRVMYRALHGSNMSFLHVIQDLSLPYATVEEFVDYTSQNLNIWPLWLCPLRAVNPPTFHPYSMDKENHHLPQPMLNIGLWGAASRDIDSFVRQNRELEVRLAELGGHKVLYSHTYYTKDEFWQLYDKQWYEALREKYTATSLPTVYDKVNVDVMQWKQLQSSNWMKMLGTSWPFAGFVGFWYALKSGDYRLHRDLDWMKWRLNKED</sequence>
<dbReference type="GO" id="GO:0000246">
    <property type="term" value="F:Delta24(24-1) sterol reductase activity"/>
    <property type="evidence" value="ECO:0007669"/>
    <property type="project" value="TreeGrafter"/>
</dbReference>
<keyword evidence="10" id="KW-1185">Reference proteome</keyword>
<dbReference type="InterPro" id="IPR016166">
    <property type="entry name" value="FAD-bd_PCMH"/>
</dbReference>
<evidence type="ECO:0000256" key="4">
    <source>
        <dbReference type="ARBA" id="ARBA00022692"/>
    </source>
</evidence>
<organism evidence="9 10">
    <name type="scientific">Lophiotrema nucula</name>
    <dbReference type="NCBI Taxonomy" id="690887"/>
    <lineage>
        <taxon>Eukaryota</taxon>
        <taxon>Fungi</taxon>
        <taxon>Dikarya</taxon>
        <taxon>Ascomycota</taxon>
        <taxon>Pezizomycotina</taxon>
        <taxon>Dothideomycetes</taxon>
        <taxon>Pleosporomycetidae</taxon>
        <taxon>Pleosporales</taxon>
        <taxon>Lophiotremataceae</taxon>
        <taxon>Lophiotrema</taxon>
    </lineage>
</organism>
<protein>
    <recommendedName>
        <fullName evidence="2">Delta(24)-sterol reductase</fullName>
        <ecNumber evidence="2">1.3.1.72</ecNumber>
    </recommendedName>
</protein>
<dbReference type="PANTHER" id="PTHR10801:SF10">
    <property type="entry name" value="FAD BINDING DOMAIN PROTEIN (AFU_ORTHOLOGUE AFUA_6G14300)"/>
    <property type="match status" value="1"/>
</dbReference>
<name>A0A6A5ZG79_9PLEO</name>
<evidence type="ECO:0000313" key="10">
    <source>
        <dbReference type="Proteomes" id="UP000799770"/>
    </source>
</evidence>
<dbReference type="GO" id="GO:0016020">
    <property type="term" value="C:membrane"/>
    <property type="evidence" value="ECO:0007669"/>
    <property type="project" value="UniProtKB-SubCell"/>
</dbReference>
<dbReference type="InterPro" id="IPR016164">
    <property type="entry name" value="FAD-linked_Oxase-like_C"/>
</dbReference>
<dbReference type="SUPFAM" id="SSF56176">
    <property type="entry name" value="FAD-binding/transporter-associated domain-like"/>
    <property type="match status" value="1"/>
</dbReference>
<dbReference type="PANTHER" id="PTHR10801">
    <property type="entry name" value="24-DEHYDROCHOLESTEROL REDUCTASE"/>
    <property type="match status" value="1"/>
</dbReference>
<keyword evidence="7" id="KW-0472">Membrane</keyword>
<evidence type="ECO:0000256" key="5">
    <source>
        <dbReference type="ARBA" id="ARBA00022827"/>
    </source>
</evidence>
<dbReference type="InterPro" id="IPR040165">
    <property type="entry name" value="Diminuto-like"/>
</dbReference>
<dbReference type="Pfam" id="PF01565">
    <property type="entry name" value="FAD_binding_4"/>
    <property type="match status" value="1"/>
</dbReference>